<accession>A0A699U753</accession>
<gene>
    <name evidence="1" type="ORF">Tci_889188</name>
</gene>
<proteinExistence type="predicted"/>
<comment type="caution">
    <text evidence="1">The sequence shown here is derived from an EMBL/GenBank/DDBJ whole genome shotgun (WGS) entry which is preliminary data.</text>
</comment>
<dbReference type="EMBL" id="BKCJ011298685">
    <property type="protein sequence ID" value="GFD17219.1"/>
    <property type="molecule type" value="Genomic_DNA"/>
</dbReference>
<reference evidence="1" key="1">
    <citation type="journal article" date="2019" name="Sci. Rep.">
        <title>Draft genome of Tanacetum cinerariifolium, the natural source of mosquito coil.</title>
        <authorList>
            <person name="Yamashiro T."/>
            <person name="Shiraishi A."/>
            <person name="Satake H."/>
            <person name="Nakayama K."/>
        </authorList>
    </citation>
    <scope>NUCLEOTIDE SEQUENCE</scope>
</reference>
<organism evidence="1">
    <name type="scientific">Tanacetum cinerariifolium</name>
    <name type="common">Dalmatian daisy</name>
    <name type="synonym">Chrysanthemum cinerariifolium</name>
    <dbReference type="NCBI Taxonomy" id="118510"/>
    <lineage>
        <taxon>Eukaryota</taxon>
        <taxon>Viridiplantae</taxon>
        <taxon>Streptophyta</taxon>
        <taxon>Embryophyta</taxon>
        <taxon>Tracheophyta</taxon>
        <taxon>Spermatophyta</taxon>
        <taxon>Magnoliopsida</taxon>
        <taxon>eudicotyledons</taxon>
        <taxon>Gunneridae</taxon>
        <taxon>Pentapetalae</taxon>
        <taxon>asterids</taxon>
        <taxon>campanulids</taxon>
        <taxon>Asterales</taxon>
        <taxon>Asteraceae</taxon>
        <taxon>Asteroideae</taxon>
        <taxon>Anthemideae</taxon>
        <taxon>Anthemidinae</taxon>
        <taxon>Tanacetum</taxon>
    </lineage>
</organism>
<dbReference type="AlphaFoldDB" id="A0A699U753"/>
<sequence length="73" mass="8270">QQSTAEAMMMKRIGKLEHIMANLIQVNKDMKEMLDKHGAHLYTLKQLDIPQQVSKAMSEVVTDAIDWAMLASL</sequence>
<feature type="non-terminal residue" evidence="1">
    <location>
        <position position="1"/>
    </location>
</feature>
<name>A0A699U753_TANCI</name>
<evidence type="ECO:0000313" key="1">
    <source>
        <dbReference type="EMBL" id="GFD17219.1"/>
    </source>
</evidence>
<protein>
    <submittedName>
        <fullName evidence="1">Uncharacterized protein</fullName>
    </submittedName>
</protein>